<dbReference type="EMBL" id="MLAK01001033">
    <property type="protein sequence ID" value="OHS98919.1"/>
    <property type="molecule type" value="Genomic_DNA"/>
</dbReference>
<sequence>MDSPLINVAISYALQCAITRESIDEEAIKQLFSGFIQKELDFTECAMELIKLTGSAESVNEIQAILNEGPNLQNNNSAYHHGMMLNQQHKQRFRFWTKDEDRRLLHAIHIYGIGQWKLICEFVGGCRTRSQCTQRWYRSLDPRISKDGWSNEDDTTLMELVQKFGEHSWSKISAIIRKRTDVQCRYRFAHLKNAKKEPKLQQQKSNQSQILRKFVLNVTKMNNDIKKSEFVDNDESFYASIIDDLANNQMSSEIFDDWSF</sequence>
<dbReference type="RefSeq" id="XP_068352056.1">
    <property type="nucleotide sequence ID" value="XM_068509851.1"/>
</dbReference>
<name>A0A1J4JKJ3_9EUKA</name>
<gene>
    <name evidence="8" type="ORF">TRFO_34755</name>
</gene>
<dbReference type="Gene3D" id="1.10.10.60">
    <property type="entry name" value="Homeodomain-like"/>
    <property type="match status" value="2"/>
</dbReference>
<dbReference type="AlphaFoldDB" id="A0A1J4JKJ3"/>
<organism evidence="8 9">
    <name type="scientific">Tritrichomonas foetus</name>
    <dbReference type="NCBI Taxonomy" id="1144522"/>
    <lineage>
        <taxon>Eukaryota</taxon>
        <taxon>Metamonada</taxon>
        <taxon>Parabasalia</taxon>
        <taxon>Tritrichomonadida</taxon>
        <taxon>Tritrichomonadidae</taxon>
        <taxon>Tritrichomonas</taxon>
    </lineage>
</organism>
<dbReference type="SUPFAM" id="SSF46689">
    <property type="entry name" value="Homeodomain-like"/>
    <property type="match status" value="2"/>
</dbReference>
<dbReference type="GO" id="GO:0042796">
    <property type="term" value="P:snRNA transcription by RNA polymerase III"/>
    <property type="evidence" value="ECO:0007669"/>
    <property type="project" value="TreeGrafter"/>
</dbReference>
<keyword evidence="4" id="KW-0539">Nucleus</keyword>
<evidence type="ECO:0000313" key="8">
    <source>
        <dbReference type="EMBL" id="OHS98919.1"/>
    </source>
</evidence>
<evidence type="ECO:0000256" key="2">
    <source>
        <dbReference type="ARBA" id="ARBA00023125"/>
    </source>
</evidence>
<dbReference type="GeneID" id="94844555"/>
<dbReference type="CDD" id="cd00167">
    <property type="entry name" value="SANT"/>
    <property type="match status" value="2"/>
</dbReference>
<feature type="domain" description="Myb-like" evidence="5">
    <location>
        <begin position="141"/>
        <end position="192"/>
    </location>
</feature>
<evidence type="ECO:0000256" key="3">
    <source>
        <dbReference type="ARBA" id="ARBA00023163"/>
    </source>
</evidence>
<keyword evidence="9" id="KW-1185">Reference proteome</keyword>
<dbReference type="SMART" id="SM00717">
    <property type="entry name" value="SANT"/>
    <property type="match status" value="2"/>
</dbReference>
<dbReference type="VEuPathDB" id="TrichDB:TRFO_34755"/>
<evidence type="ECO:0000259" key="7">
    <source>
        <dbReference type="PROSITE" id="PS51294"/>
    </source>
</evidence>
<dbReference type="InterPro" id="IPR017930">
    <property type="entry name" value="Myb_dom"/>
</dbReference>
<dbReference type="PROSITE" id="PS50090">
    <property type="entry name" value="MYB_LIKE"/>
    <property type="match status" value="2"/>
</dbReference>
<dbReference type="GO" id="GO:0000978">
    <property type="term" value="F:RNA polymerase II cis-regulatory region sequence-specific DNA binding"/>
    <property type="evidence" value="ECO:0007669"/>
    <property type="project" value="TreeGrafter"/>
</dbReference>
<dbReference type="GO" id="GO:0042795">
    <property type="term" value="P:snRNA transcription by RNA polymerase II"/>
    <property type="evidence" value="ECO:0007669"/>
    <property type="project" value="TreeGrafter"/>
</dbReference>
<keyword evidence="2" id="KW-0238">DNA-binding</keyword>
<dbReference type="GO" id="GO:0019185">
    <property type="term" value="C:snRNA-activating protein complex"/>
    <property type="evidence" value="ECO:0007669"/>
    <property type="project" value="TreeGrafter"/>
</dbReference>
<dbReference type="Pfam" id="PF13921">
    <property type="entry name" value="Myb_DNA-bind_6"/>
    <property type="match status" value="1"/>
</dbReference>
<dbReference type="Proteomes" id="UP000179807">
    <property type="component" value="Unassembled WGS sequence"/>
</dbReference>
<dbReference type="InterPro" id="IPR017884">
    <property type="entry name" value="SANT_dom"/>
</dbReference>
<evidence type="ECO:0000313" key="9">
    <source>
        <dbReference type="Proteomes" id="UP000179807"/>
    </source>
</evidence>
<dbReference type="PROSITE" id="PS51293">
    <property type="entry name" value="SANT"/>
    <property type="match status" value="1"/>
</dbReference>
<evidence type="ECO:0000259" key="5">
    <source>
        <dbReference type="PROSITE" id="PS50090"/>
    </source>
</evidence>
<dbReference type="GO" id="GO:0001006">
    <property type="term" value="F:RNA polymerase III type 3 promoter sequence-specific DNA binding"/>
    <property type="evidence" value="ECO:0007669"/>
    <property type="project" value="TreeGrafter"/>
</dbReference>
<dbReference type="PROSITE" id="PS51294">
    <property type="entry name" value="HTH_MYB"/>
    <property type="match status" value="2"/>
</dbReference>
<comment type="caution">
    <text evidence="8">The sequence shown here is derived from an EMBL/GenBank/DDBJ whole genome shotgun (WGS) entry which is preliminary data.</text>
</comment>
<evidence type="ECO:0000256" key="1">
    <source>
        <dbReference type="ARBA" id="ARBA00023015"/>
    </source>
</evidence>
<reference evidence="8" key="1">
    <citation type="submission" date="2016-10" db="EMBL/GenBank/DDBJ databases">
        <authorList>
            <person name="Benchimol M."/>
            <person name="Almeida L.G."/>
            <person name="Vasconcelos A.T."/>
            <person name="Perreira-Neves A."/>
            <person name="Rosa I.A."/>
            <person name="Tasca T."/>
            <person name="Bogo M.R."/>
            <person name="de Souza W."/>
        </authorList>
    </citation>
    <scope>NUCLEOTIDE SEQUENCE [LARGE SCALE GENOMIC DNA]</scope>
    <source>
        <strain evidence="8">K</strain>
    </source>
</reference>
<keyword evidence="3" id="KW-0804">Transcription</keyword>
<dbReference type="InterPro" id="IPR009057">
    <property type="entry name" value="Homeodomain-like_sf"/>
</dbReference>
<evidence type="ECO:0000259" key="6">
    <source>
        <dbReference type="PROSITE" id="PS51293"/>
    </source>
</evidence>
<dbReference type="InterPro" id="IPR051575">
    <property type="entry name" value="Myb-like_DNA-bd"/>
</dbReference>
<dbReference type="PANTHER" id="PTHR46621:SF1">
    <property type="entry name" value="SNRNA-ACTIVATING PROTEIN COMPLEX SUBUNIT 4"/>
    <property type="match status" value="1"/>
</dbReference>
<feature type="domain" description="HTH myb-type" evidence="7">
    <location>
        <begin position="149"/>
        <end position="196"/>
    </location>
</feature>
<dbReference type="InterPro" id="IPR001005">
    <property type="entry name" value="SANT/Myb"/>
</dbReference>
<keyword evidence="1" id="KW-0805">Transcription regulation</keyword>
<dbReference type="OrthoDB" id="2143914at2759"/>
<feature type="domain" description="SANT" evidence="6">
    <location>
        <begin position="91"/>
        <end position="141"/>
    </location>
</feature>
<protein>
    <submittedName>
        <fullName evidence="8">Myb-like DNA-binding domain containing protein</fullName>
    </submittedName>
</protein>
<feature type="domain" description="HTH myb-type" evidence="7">
    <location>
        <begin position="96"/>
        <end position="144"/>
    </location>
</feature>
<evidence type="ECO:0000256" key="4">
    <source>
        <dbReference type="ARBA" id="ARBA00023242"/>
    </source>
</evidence>
<proteinExistence type="predicted"/>
<dbReference type="PANTHER" id="PTHR46621">
    <property type="entry name" value="SNRNA-ACTIVATING PROTEIN COMPLEX SUBUNIT 4"/>
    <property type="match status" value="1"/>
</dbReference>
<accession>A0A1J4JKJ3</accession>
<feature type="domain" description="Myb-like" evidence="5">
    <location>
        <begin position="96"/>
        <end position="140"/>
    </location>
</feature>